<dbReference type="OrthoDB" id="9027184at2"/>
<evidence type="ECO:0000313" key="1">
    <source>
        <dbReference type="EMBL" id="OLR92864.1"/>
    </source>
</evidence>
<dbReference type="STRING" id="1193682.BJP25_19250"/>
<gene>
    <name evidence="1" type="ORF">BJP25_19250</name>
</gene>
<keyword evidence="2" id="KW-1185">Reference proteome</keyword>
<accession>A0A1Q9LLJ2</accession>
<name>A0A1Q9LLJ2_9PSEU</name>
<sequence length="650" mass="68652">MALPTPNLDDRHFQDLVDDAKRLVQRRCPEWTDHNVSDPGVTLIETFAYMADQLIYRLNRVPDRLHVKFLDLIGVRMFPPAPARARVTFWLSAHATAELVVPAGTRVGTPRTETVESTVFTTEDDLVAVPCSLVAAHTRAAGGELVEHRFSAALTTRFAAFSEVPGADDELLLALDAAAPDCAVEVVFDGRVEGIGVDPDHPPLVWEALTPGGWAPCAVLRDGTGGLNTSGSVVLELPAEHRPALLGGTRAGWLRARVVDPEDGRPPYTASPVVEGLAVATVGVSGTALHADLVVDEALGEAEGVAGQVFRLGSAPVLAGAVEVVLEVGGADGWQPWKRVDDFAESGEGDPHFVLDACAGEVLLGPVLRLPDGTTRQHGAVPERGAPVRVRRYAVGGGAGGNVAAGAISTLKSSVPFVAAVTNARSAQGGVEGETLEQARTRGALMLRTRGRAVTTEDYEVLARQAVPELSRVRCLAAGEAGVAAGAVKVLVVPAAAERDGVVDFADLVPDEAVLVRLAEHLDRVRPAGTSVLVEPPRYRGVTVVARVVALPRAKADRVREDALSALRRYLSPLPGGGPGGAGWPFGRSVRAGELHAVLQRVTGVDQVEDIRLFSANPVTGERGAERDRVDLEANSLVFSFDHQVRVDPR</sequence>
<reference evidence="1 2" key="1">
    <citation type="submission" date="2016-10" db="EMBL/GenBank/DDBJ databases">
        <title>The Draft Genome Sequence of Actinokineospora bangkokensis 44EHWT reveals the biosynthetic pathway of antifungal compounds Thailandins with unusual extender unit butylmalonyl-CoA.</title>
        <authorList>
            <person name="Greule A."/>
            <person name="Intra B."/>
            <person name="Flemming S."/>
            <person name="Rommel M.G."/>
            <person name="Panbangred W."/>
            <person name="Bechthold A."/>
        </authorList>
    </citation>
    <scope>NUCLEOTIDE SEQUENCE [LARGE SCALE GENOMIC DNA]</scope>
    <source>
        <strain evidence="1 2">44EHW</strain>
    </source>
</reference>
<protein>
    <submittedName>
        <fullName evidence="1">Putative baseplate assembly protein</fullName>
    </submittedName>
</protein>
<dbReference type="InterPro" id="IPR011749">
    <property type="entry name" value="CHP02243"/>
</dbReference>
<dbReference type="AlphaFoldDB" id="A0A1Q9LLJ2"/>
<evidence type="ECO:0000313" key="2">
    <source>
        <dbReference type="Proteomes" id="UP000186040"/>
    </source>
</evidence>
<dbReference type="NCBIfam" id="TIGR02243">
    <property type="entry name" value="putative baseplate assembly protein"/>
    <property type="match status" value="1"/>
</dbReference>
<comment type="caution">
    <text evidence="1">The sequence shown here is derived from an EMBL/GenBank/DDBJ whole genome shotgun (WGS) entry which is preliminary data.</text>
</comment>
<dbReference type="RefSeq" id="WP_075975379.1">
    <property type="nucleotide sequence ID" value="NZ_MKQR01000014.1"/>
</dbReference>
<dbReference type="EMBL" id="MKQR01000014">
    <property type="protein sequence ID" value="OLR92864.1"/>
    <property type="molecule type" value="Genomic_DNA"/>
</dbReference>
<proteinExistence type="predicted"/>
<dbReference type="Proteomes" id="UP000186040">
    <property type="component" value="Unassembled WGS sequence"/>
</dbReference>
<organism evidence="1 2">
    <name type="scientific">Actinokineospora bangkokensis</name>
    <dbReference type="NCBI Taxonomy" id="1193682"/>
    <lineage>
        <taxon>Bacteria</taxon>
        <taxon>Bacillati</taxon>
        <taxon>Actinomycetota</taxon>
        <taxon>Actinomycetes</taxon>
        <taxon>Pseudonocardiales</taxon>
        <taxon>Pseudonocardiaceae</taxon>
        <taxon>Actinokineospora</taxon>
    </lineage>
</organism>